<organism evidence="4 5">
    <name type="scientific">Novosphingobium pentaromativorans</name>
    <dbReference type="NCBI Taxonomy" id="205844"/>
    <lineage>
        <taxon>Bacteria</taxon>
        <taxon>Pseudomonadati</taxon>
        <taxon>Pseudomonadota</taxon>
        <taxon>Alphaproteobacteria</taxon>
        <taxon>Sphingomonadales</taxon>
        <taxon>Sphingomonadaceae</taxon>
        <taxon>Novosphingobium</taxon>
    </lineage>
</organism>
<comment type="caution">
    <text evidence="4">The sequence shown here is derived from an EMBL/GenBank/DDBJ whole genome shotgun (WGS) entry which is preliminary data.</text>
</comment>
<evidence type="ECO:0000256" key="3">
    <source>
        <dbReference type="ARBA" id="ARBA00022884"/>
    </source>
</evidence>
<dbReference type="Pfam" id="PF07378">
    <property type="entry name" value="FlbT"/>
    <property type="match status" value="1"/>
</dbReference>
<name>A0A2W5NIH9_9SPHN</name>
<evidence type="ECO:0000256" key="1">
    <source>
        <dbReference type="ARBA" id="ARBA00022491"/>
    </source>
</evidence>
<keyword evidence="1" id="KW-0678">Repressor</keyword>
<dbReference type="GO" id="GO:0044781">
    <property type="term" value="P:bacterial-type flagellum organization"/>
    <property type="evidence" value="ECO:0007669"/>
    <property type="project" value="UniProtKB-KW"/>
</dbReference>
<dbReference type="AlphaFoldDB" id="A0A2W5NIH9"/>
<keyword evidence="3" id="KW-0694">RNA-binding</keyword>
<dbReference type="EMBL" id="QFPX01000021">
    <property type="protein sequence ID" value="PZQ52019.1"/>
    <property type="molecule type" value="Genomic_DNA"/>
</dbReference>
<dbReference type="GO" id="GO:0048027">
    <property type="term" value="F:mRNA 5'-UTR binding"/>
    <property type="evidence" value="ECO:0007669"/>
    <property type="project" value="InterPro"/>
</dbReference>
<evidence type="ECO:0000256" key="2">
    <source>
        <dbReference type="ARBA" id="ARBA00022795"/>
    </source>
</evidence>
<dbReference type="InterPro" id="IPR009967">
    <property type="entry name" value="Flagellum_FlbT"/>
</dbReference>
<sequence length="150" mass="16206">MTLRISLRNGEPVIVNGAVLRAVGRTDLVVENDATILRGRDVMKPEEATSPARQLYFACMMAYIDPADLSRHQQVLLARLEGLMTALETTEAKAVCIRFAQKVATGQFYNALADCRWLIGYESDALSRLEQPAGISAPVAQPAAETAAAG</sequence>
<proteinExistence type="predicted"/>
<dbReference type="GO" id="GO:0006402">
    <property type="term" value="P:mRNA catabolic process"/>
    <property type="evidence" value="ECO:0007669"/>
    <property type="project" value="InterPro"/>
</dbReference>
<gene>
    <name evidence="4" type="ORF">DI555_19555</name>
</gene>
<keyword evidence="4" id="KW-0969">Cilium</keyword>
<dbReference type="Proteomes" id="UP000249082">
    <property type="component" value="Unassembled WGS sequence"/>
</dbReference>
<evidence type="ECO:0000313" key="4">
    <source>
        <dbReference type="EMBL" id="PZQ52019.1"/>
    </source>
</evidence>
<keyword evidence="4" id="KW-0966">Cell projection</keyword>
<accession>A0A2W5NIH9</accession>
<dbReference type="GO" id="GO:1902209">
    <property type="term" value="P:negative regulation of bacterial-type flagellum assembly"/>
    <property type="evidence" value="ECO:0007669"/>
    <property type="project" value="InterPro"/>
</dbReference>
<protein>
    <submittedName>
        <fullName evidence="4">Flagellar biosynthesis repressor FlbT</fullName>
    </submittedName>
</protein>
<keyword evidence="4" id="KW-0282">Flagellum</keyword>
<reference evidence="4 5" key="1">
    <citation type="submission" date="2017-08" db="EMBL/GenBank/DDBJ databases">
        <title>Infants hospitalized years apart are colonized by the same room-sourced microbial strains.</title>
        <authorList>
            <person name="Brooks B."/>
            <person name="Olm M.R."/>
            <person name="Firek B.A."/>
            <person name="Baker R."/>
            <person name="Thomas B.C."/>
            <person name="Morowitz M.J."/>
            <person name="Banfield J.F."/>
        </authorList>
    </citation>
    <scope>NUCLEOTIDE SEQUENCE [LARGE SCALE GENOMIC DNA]</scope>
    <source>
        <strain evidence="4">S2_005_002_R2_33</strain>
    </source>
</reference>
<keyword evidence="2" id="KW-1005">Bacterial flagellum biogenesis</keyword>
<evidence type="ECO:0000313" key="5">
    <source>
        <dbReference type="Proteomes" id="UP000249082"/>
    </source>
</evidence>